<evidence type="ECO:0008006" key="4">
    <source>
        <dbReference type="Google" id="ProtNLM"/>
    </source>
</evidence>
<feature type="transmembrane region" description="Helical" evidence="1">
    <location>
        <begin position="82"/>
        <end position="103"/>
    </location>
</feature>
<evidence type="ECO:0000313" key="3">
    <source>
        <dbReference type="Proteomes" id="UP000325902"/>
    </source>
</evidence>
<organism evidence="2 3">
    <name type="scientific">Lasiodiplodia theobromae</name>
    <dbReference type="NCBI Taxonomy" id="45133"/>
    <lineage>
        <taxon>Eukaryota</taxon>
        <taxon>Fungi</taxon>
        <taxon>Dikarya</taxon>
        <taxon>Ascomycota</taxon>
        <taxon>Pezizomycotina</taxon>
        <taxon>Dothideomycetes</taxon>
        <taxon>Dothideomycetes incertae sedis</taxon>
        <taxon>Botryosphaeriales</taxon>
        <taxon>Botryosphaeriaceae</taxon>
        <taxon>Lasiodiplodia</taxon>
    </lineage>
</organism>
<reference evidence="2 3" key="1">
    <citation type="journal article" date="2019" name="Sci. Rep.">
        <title>A multi-omics analysis of the grapevine pathogen Lasiodiplodia theobromae reveals that temperature affects the expression of virulence- and pathogenicity-related genes.</title>
        <authorList>
            <person name="Felix C."/>
            <person name="Meneses R."/>
            <person name="Goncalves M.F.M."/>
            <person name="Tilleman L."/>
            <person name="Duarte A.S."/>
            <person name="Jorrin-Novo J.V."/>
            <person name="Van de Peer Y."/>
            <person name="Deforce D."/>
            <person name="Van Nieuwerburgh F."/>
            <person name="Esteves A.C."/>
            <person name="Alves A."/>
        </authorList>
    </citation>
    <scope>NUCLEOTIDE SEQUENCE [LARGE SCALE GENOMIC DNA]</scope>
    <source>
        <strain evidence="2 3">LA-SOL3</strain>
    </source>
</reference>
<protein>
    <recommendedName>
        <fullName evidence="4">MARVEL domain-containing protein</fullName>
    </recommendedName>
</protein>
<feature type="transmembrane region" description="Helical" evidence="1">
    <location>
        <begin position="42"/>
        <end position="62"/>
    </location>
</feature>
<dbReference type="AlphaFoldDB" id="A0A5N5DH52"/>
<dbReference type="Proteomes" id="UP000325902">
    <property type="component" value="Unassembled WGS sequence"/>
</dbReference>
<dbReference type="OrthoDB" id="5241710at2759"/>
<proteinExistence type="predicted"/>
<keyword evidence="3" id="KW-1185">Reference proteome</keyword>
<feature type="transmembrane region" description="Helical" evidence="1">
    <location>
        <begin position="15"/>
        <end position="36"/>
    </location>
</feature>
<keyword evidence="1" id="KW-1133">Transmembrane helix</keyword>
<name>A0A5N5DH52_9PEZI</name>
<sequence length="195" mass="21191">MPPKDSSPSTANAILLRRITIFIFLPAFPLLLAHGIAGHRPFPALGLLPLAGSAVLGGLVLYCDRVTVSGSAIQQLSTSGVFFADVLLTALYLAFLIVSWVTLTANSWRYDSSLVILGTYGTVGLLANFVIHLYFVGLQGLRMLVARPCNCAHCQSVSKKSSFMRMVSEYTLLSEEDVEEELYTDVEAGNERISM</sequence>
<keyword evidence="1" id="KW-0472">Membrane</keyword>
<feature type="transmembrane region" description="Helical" evidence="1">
    <location>
        <begin position="115"/>
        <end position="137"/>
    </location>
</feature>
<keyword evidence="1" id="KW-0812">Transmembrane</keyword>
<dbReference type="EMBL" id="VCHE01000019">
    <property type="protein sequence ID" value="KAB2577135.1"/>
    <property type="molecule type" value="Genomic_DNA"/>
</dbReference>
<gene>
    <name evidence="2" type="ORF">DBV05_g4188</name>
</gene>
<accession>A0A5N5DH52</accession>
<evidence type="ECO:0000256" key="1">
    <source>
        <dbReference type="SAM" id="Phobius"/>
    </source>
</evidence>
<comment type="caution">
    <text evidence="2">The sequence shown here is derived from an EMBL/GenBank/DDBJ whole genome shotgun (WGS) entry which is preliminary data.</text>
</comment>
<evidence type="ECO:0000313" key="2">
    <source>
        <dbReference type="EMBL" id="KAB2577135.1"/>
    </source>
</evidence>